<dbReference type="Pfam" id="PF06249">
    <property type="entry name" value="EutQ"/>
    <property type="match status" value="1"/>
</dbReference>
<evidence type="ECO:0000313" key="1">
    <source>
        <dbReference type="EMBL" id="CAK7219088.1"/>
    </source>
</evidence>
<reference evidence="1 2" key="1">
    <citation type="submission" date="2024-01" db="EMBL/GenBank/DDBJ databases">
        <authorList>
            <person name="Allen C."/>
            <person name="Tagirdzhanova G."/>
        </authorList>
    </citation>
    <scope>NUCLEOTIDE SEQUENCE [LARGE SCALE GENOMIC DNA]</scope>
</reference>
<dbReference type="SUPFAM" id="SSF51182">
    <property type="entry name" value="RmlC-like cupins"/>
    <property type="match status" value="1"/>
</dbReference>
<dbReference type="Proteomes" id="UP001642406">
    <property type="component" value="Unassembled WGS sequence"/>
</dbReference>
<name>A0ABP0BHK1_9PEZI</name>
<protein>
    <recommendedName>
        <fullName evidence="3">Ethanolamine utilization protein</fullName>
    </recommendedName>
</protein>
<evidence type="ECO:0008006" key="3">
    <source>
        <dbReference type="Google" id="ProtNLM"/>
    </source>
</evidence>
<accession>A0ABP0BHK1</accession>
<dbReference type="CDD" id="cd02228">
    <property type="entry name" value="cupin_EutQ"/>
    <property type="match status" value="1"/>
</dbReference>
<organism evidence="1 2">
    <name type="scientific">Sporothrix bragantina</name>
    <dbReference type="NCBI Taxonomy" id="671064"/>
    <lineage>
        <taxon>Eukaryota</taxon>
        <taxon>Fungi</taxon>
        <taxon>Dikarya</taxon>
        <taxon>Ascomycota</taxon>
        <taxon>Pezizomycotina</taxon>
        <taxon>Sordariomycetes</taxon>
        <taxon>Sordariomycetidae</taxon>
        <taxon>Ophiostomatales</taxon>
        <taxon>Ophiostomataceae</taxon>
        <taxon>Sporothrix</taxon>
    </lineage>
</organism>
<evidence type="ECO:0000313" key="2">
    <source>
        <dbReference type="Proteomes" id="UP001642406"/>
    </source>
</evidence>
<sequence length="117" mass="13034">MAFQYFPQAQQTFEIPLIANDNAYLGDVVSSESNDPEKPISGGLFRLTKGEKLVYTYTYDEVKIVLEGDYTITDETGQTTVAKPGDVLYFPKGSTITFTTTDYGLAFYAGQRKKNAF</sequence>
<dbReference type="PANTHER" id="PTHR36169:SF1">
    <property type="entry name" value="ACETATE KINASE EUTQ"/>
    <property type="match status" value="1"/>
</dbReference>
<dbReference type="PANTHER" id="PTHR36169">
    <property type="entry name" value="ETHANOLAMINE UTILIZATION PROTEIN EUTQ"/>
    <property type="match status" value="1"/>
</dbReference>
<comment type="caution">
    <text evidence="1">The sequence shown here is derived from an EMBL/GenBank/DDBJ whole genome shotgun (WGS) entry which is preliminary data.</text>
</comment>
<dbReference type="InterPro" id="IPR014710">
    <property type="entry name" value="RmlC-like_jellyroll"/>
</dbReference>
<dbReference type="InterPro" id="IPR010424">
    <property type="entry name" value="EutQ"/>
</dbReference>
<dbReference type="Gene3D" id="2.60.120.10">
    <property type="entry name" value="Jelly Rolls"/>
    <property type="match status" value="1"/>
</dbReference>
<dbReference type="InterPro" id="IPR011051">
    <property type="entry name" value="RmlC_Cupin_sf"/>
</dbReference>
<gene>
    <name evidence="1" type="ORF">SBRCBS47491_003725</name>
</gene>
<dbReference type="EMBL" id="CAWUHC010000026">
    <property type="protein sequence ID" value="CAK7219088.1"/>
    <property type="molecule type" value="Genomic_DNA"/>
</dbReference>
<keyword evidence="2" id="KW-1185">Reference proteome</keyword>
<proteinExistence type="predicted"/>